<organism evidence="2 3">
    <name type="scientific">Gluconacetobacter dulcium</name>
    <dbReference type="NCBI Taxonomy" id="2729096"/>
    <lineage>
        <taxon>Bacteria</taxon>
        <taxon>Pseudomonadati</taxon>
        <taxon>Pseudomonadota</taxon>
        <taxon>Alphaproteobacteria</taxon>
        <taxon>Acetobacterales</taxon>
        <taxon>Acetobacteraceae</taxon>
        <taxon>Gluconacetobacter</taxon>
    </lineage>
</organism>
<gene>
    <name evidence="2" type="ORF">HLH44_05850</name>
</gene>
<feature type="signal peptide" evidence="1">
    <location>
        <begin position="1"/>
        <end position="22"/>
    </location>
</feature>
<reference evidence="2 3" key="1">
    <citation type="submission" date="2020-04" db="EMBL/GenBank/DDBJ databases">
        <title>Description of novel Gluconacetobacter.</title>
        <authorList>
            <person name="Sombolestani A."/>
        </authorList>
    </citation>
    <scope>NUCLEOTIDE SEQUENCE [LARGE SCALE GENOMIC DNA]</scope>
    <source>
        <strain evidence="2 3">LMG 22058</strain>
    </source>
</reference>
<proteinExistence type="predicted"/>
<dbReference type="EMBL" id="JABEQP010000003">
    <property type="protein sequence ID" value="MBB2196990.1"/>
    <property type="molecule type" value="Genomic_DNA"/>
</dbReference>
<comment type="caution">
    <text evidence="2">The sequence shown here is derived from an EMBL/GenBank/DDBJ whole genome shotgun (WGS) entry which is preliminary data.</text>
</comment>
<dbReference type="AlphaFoldDB" id="A0A7W4PGU2"/>
<feature type="chain" id="PRO_5030562584" evidence="1">
    <location>
        <begin position="23"/>
        <end position="213"/>
    </location>
</feature>
<evidence type="ECO:0000256" key="1">
    <source>
        <dbReference type="SAM" id="SignalP"/>
    </source>
</evidence>
<evidence type="ECO:0000313" key="2">
    <source>
        <dbReference type="EMBL" id="MBB2196990.1"/>
    </source>
</evidence>
<evidence type="ECO:0000313" key="3">
    <source>
        <dbReference type="Proteomes" id="UP000530320"/>
    </source>
</evidence>
<keyword evidence="1" id="KW-0732">Signal</keyword>
<dbReference type="Proteomes" id="UP000530320">
    <property type="component" value="Unassembled WGS sequence"/>
</dbReference>
<name>A0A7W4PGU2_9PROT</name>
<dbReference type="RefSeq" id="WP_183008491.1">
    <property type="nucleotide sequence ID" value="NZ_JABEQP010000003.1"/>
</dbReference>
<accession>A0A7W4PGU2</accession>
<protein>
    <submittedName>
        <fullName evidence="2">Uncharacterized protein</fullName>
    </submittedName>
</protein>
<sequence length="213" mass="23318">MGEIMRLAPSILLLIASTNSMAAESQLNIKNTTEIIMADGVNQINNAIHKNEPIVIIKSWRANGNAHGYNCWFILGPGAGKHKNALVTFSENDGSSLKDYFTDNPFDGERVLSAVRFIRASINHETGIFAVRSTLNEAASGIPADHATATVSLYKLSFIGYSVGDTPYEFVLTKKLTTRDKYCNAEIPISNLIHLNLPENYRGPNSVDGCFPK</sequence>